<dbReference type="EMBL" id="JBICBT010000334">
    <property type="protein sequence ID" value="KAL3117256.1"/>
    <property type="molecule type" value="Genomic_DNA"/>
</dbReference>
<sequence length="162" mass="18352">MRQLKQMGAFVGYGNELPEGTTQMPADESVRRISKFWDVFARFHYHHHTSSSISICYIISILQSSSSSYSSNLSVVPRGDSPTPSLMEGMEKERPRDQRMMGKHTQKYIEKALGQLRRFGQRKGTELANGRGKSQRKSIGAVGLICGDDQQHLFPSSQQMRR</sequence>
<keyword evidence="3" id="KW-1185">Reference proteome</keyword>
<evidence type="ECO:0000256" key="1">
    <source>
        <dbReference type="SAM" id="MobiDB-lite"/>
    </source>
</evidence>
<reference evidence="2 3" key="1">
    <citation type="submission" date="2024-10" db="EMBL/GenBank/DDBJ databases">
        <authorList>
            <person name="Kim D."/>
        </authorList>
    </citation>
    <scope>NUCLEOTIDE SEQUENCE [LARGE SCALE GENOMIC DNA]</scope>
    <source>
        <strain evidence="2">BH-2024</strain>
    </source>
</reference>
<accession>A0ABD2LPT8</accession>
<evidence type="ECO:0000313" key="2">
    <source>
        <dbReference type="EMBL" id="KAL3117256.1"/>
    </source>
</evidence>
<proteinExistence type="predicted"/>
<name>A0ABD2LPT8_9BILA</name>
<dbReference type="Proteomes" id="UP001620626">
    <property type="component" value="Unassembled WGS sequence"/>
</dbReference>
<organism evidence="2 3">
    <name type="scientific">Heterodera trifolii</name>
    <dbReference type="NCBI Taxonomy" id="157864"/>
    <lineage>
        <taxon>Eukaryota</taxon>
        <taxon>Metazoa</taxon>
        <taxon>Ecdysozoa</taxon>
        <taxon>Nematoda</taxon>
        <taxon>Chromadorea</taxon>
        <taxon>Rhabditida</taxon>
        <taxon>Tylenchina</taxon>
        <taxon>Tylenchomorpha</taxon>
        <taxon>Tylenchoidea</taxon>
        <taxon>Heteroderidae</taxon>
        <taxon>Heteroderinae</taxon>
        <taxon>Heterodera</taxon>
    </lineage>
</organism>
<protein>
    <submittedName>
        <fullName evidence="2">Uncharacterized protein</fullName>
    </submittedName>
</protein>
<dbReference type="AlphaFoldDB" id="A0ABD2LPT8"/>
<feature type="region of interest" description="Disordered" evidence="1">
    <location>
        <begin position="72"/>
        <end position="101"/>
    </location>
</feature>
<comment type="caution">
    <text evidence="2">The sequence shown here is derived from an EMBL/GenBank/DDBJ whole genome shotgun (WGS) entry which is preliminary data.</text>
</comment>
<evidence type="ECO:0000313" key="3">
    <source>
        <dbReference type="Proteomes" id="UP001620626"/>
    </source>
</evidence>
<feature type="compositionally biased region" description="Basic and acidic residues" evidence="1">
    <location>
        <begin position="89"/>
        <end position="100"/>
    </location>
</feature>
<gene>
    <name evidence="2" type="ORF">niasHT_007659</name>
</gene>